<comment type="caution">
    <text evidence="6">The sequence shown here is derived from an EMBL/GenBank/DDBJ whole genome shotgun (WGS) entry which is preliminary data.</text>
</comment>
<evidence type="ECO:0000313" key="6">
    <source>
        <dbReference type="EMBL" id="KOH42823.1"/>
    </source>
</evidence>
<gene>
    <name evidence="6" type="ORF">NC99_43800</name>
</gene>
<dbReference type="RefSeq" id="WP_053188294.1">
    <property type="nucleotide sequence ID" value="NZ_LGIA01000210.1"/>
</dbReference>
<evidence type="ECO:0000256" key="5">
    <source>
        <dbReference type="SAM" id="Phobius"/>
    </source>
</evidence>
<evidence type="ECO:0000256" key="2">
    <source>
        <dbReference type="ARBA" id="ARBA00022692"/>
    </source>
</evidence>
<comment type="subcellular location">
    <subcellularLocation>
        <location evidence="1">Membrane</location>
        <topology evidence="1">Multi-pass membrane protein</topology>
    </subcellularLocation>
</comment>
<evidence type="ECO:0008006" key="8">
    <source>
        <dbReference type="Google" id="ProtNLM"/>
    </source>
</evidence>
<dbReference type="Pfam" id="PF09685">
    <property type="entry name" value="MamF_MmsF"/>
    <property type="match status" value="1"/>
</dbReference>
<proteinExistence type="predicted"/>
<keyword evidence="7" id="KW-1185">Reference proteome</keyword>
<keyword evidence="2 5" id="KW-0812">Transmembrane</keyword>
<reference evidence="7" key="1">
    <citation type="submission" date="2015-07" db="EMBL/GenBank/DDBJ databases">
        <title>Genome sequencing of Sunxiuqinia dokdonensis strain SK.</title>
        <authorList>
            <person name="Ahn S."/>
            <person name="Kim B.-C."/>
        </authorList>
    </citation>
    <scope>NUCLEOTIDE SEQUENCE [LARGE SCALE GENOMIC DNA]</scope>
    <source>
        <strain evidence="7">SK</strain>
    </source>
</reference>
<dbReference type="OrthoDB" id="9808930at2"/>
<evidence type="ECO:0000256" key="1">
    <source>
        <dbReference type="ARBA" id="ARBA00004141"/>
    </source>
</evidence>
<sequence length="118" mass="13097">MHRIIDDRDERMWGMLCHLAAFAGLVIPVAGNIVGPLIVYLMKKDEYGFVDDQGKESLNFQITVTILIFISGILVVIGIGLLLLAVIGIAALVFTIIAAIKANEGEFYRYPWSIKFLN</sequence>
<keyword evidence="3 5" id="KW-1133">Transmembrane helix</keyword>
<dbReference type="InterPro" id="IPR019109">
    <property type="entry name" value="MamF_MmsF"/>
</dbReference>
<keyword evidence="4 5" id="KW-0472">Membrane</keyword>
<dbReference type="AlphaFoldDB" id="A0A0L8V378"/>
<dbReference type="EMBL" id="LGIA01000210">
    <property type="protein sequence ID" value="KOH42823.1"/>
    <property type="molecule type" value="Genomic_DNA"/>
</dbReference>
<dbReference type="PATRIC" id="fig|1409788.3.peg.4473"/>
<dbReference type="STRING" id="1409788.NC99_43800"/>
<evidence type="ECO:0000313" key="7">
    <source>
        <dbReference type="Proteomes" id="UP000036958"/>
    </source>
</evidence>
<protein>
    <recommendedName>
        <fullName evidence="8">Orotate phosphoribosyltransferase</fullName>
    </recommendedName>
</protein>
<dbReference type="Proteomes" id="UP000036958">
    <property type="component" value="Unassembled WGS sequence"/>
</dbReference>
<evidence type="ECO:0000256" key="3">
    <source>
        <dbReference type="ARBA" id="ARBA00022989"/>
    </source>
</evidence>
<organism evidence="6 7">
    <name type="scientific">Sunxiuqinia dokdonensis</name>
    <dbReference type="NCBI Taxonomy" id="1409788"/>
    <lineage>
        <taxon>Bacteria</taxon>
        <taxon>Pseudomonadati</taxon>
        <taxon>Bacteroidota</taxon>
        <taxon>Bacteroidia</taxon>
        <taxon>Marinilabiliales</taxon>
        <taxon>Prolixibacteraceae</taxon>
        <taxon>Sunxiuqinia</taxon>
    </lineage>
</organism>
<evidence type="ECO:0000256" key="4">
    <source>
        <dbReference type="ARBA" id="ARBA00023136"/>
    </source>
</evidence>
<feature type="transmembrane region" description="Helical" evidence="5">
    <location>
        <begin position="12"/>
        <end position="42"/>
    </location>
</feature>
<accession>A0A0L8V378</accession>
<feature type="transmembrane region" description="Helical" evidence="5">
    <location>
        <begin position="62"/>
        <end position="94"/>
    </location>
</feature>
<name>A0A0L8V378_9BACT</name>